<accession>A0A1I2FEI2</accession>
<dbReference type="EMBL" id="FOMW01000015">
    <property type="protein sequence ID" value="SFF02926.1"/>
    <property type="molecule type" value="Genomic_DNA"/>
</dbReference>
<dbReference type="STRING" id="74348.SAMN04488523_11557"/>
<dbReference type="GO" id="GO:0000160">
    <property type="term" value="P:phosphorelay signal transduction system"/>
    <property type="evidence" value="ECO:0007669"/>
    <property type="project" value="InterPro"/>
</dbReference>
<dbReference type="PANTHER" id="PTHR44591:SF3">
    <property type="entry name" value="RESPONSE REGULATORY DOMAIN-CONTAINING PROTEIN"/>
    <property type="match status" value="1"/>
</dbReference>
<organism evidence="4 5">
    <name type="scientific">Sulfitobacter brevis</name>
    <dbReference type="NCBI Taxonomy" id="74348"/>
    <lineage>
        <taxon>Bacteria</taxon>
        <taxon>Pseudomonadati</taxon>
        <taxon>Pseudomonadota</taxon>
        <taxon>Alphaproteobacteria</taxon>
        <taxon>Rhodobacterales</taxon>
        <taxon>Roseobacteraceae</taxon>
        <taxon>Sulfitobacter</taxon>
    </lineage>
</organism>
<evidence type="ECO:0000256" key="1">
    <source>
        <dbReference type="ARBA" id="ARBA00022553"/>
    </source>
</evidence>
<dbReference type="AlphaFoldDB" id="A0A1I2FEI2"/>
<dbReference type="OrthoDB" id="9800897at2"/>
<keyword evidence="1 2" id="KW-0597">Phosphoprotein</keyword>
<keyword evidence="5" id="KW-1185">Reference proteome</keyword>
<dbReference type="Gene3D" id="3.40.50.2300">
    <property type="match status" value="1"/>
</dbReference>
<dbReference type="SUPFAM" id="SSF52172">
    <property type="entry name" value="CheY-like"/>
    <property type="match status" value="1"/>
</dbReference>
<feature type="domain" description="Response regulatory" evidence="3">
    <location>
        <begin position="3"/>
        <end position="120"/>
    </location>
</feature>
<dbReference type="PROSITE" id="PS50110">
    <property type="entry name" value="RESPONSE_REGULATORY"/>
    <property type="match status" value="1"/>
</dbReference>
<dbReference type="InterPro" id="IPR050595">
    <property type="entry name" value="Bact_response_regulator"/>
</dbReference>
<dbReference type="PANTHER" id="PTHR44591">
    <property type="entry name" value="STRESS RESPONSE REGULATOR PROTEIN 1"/>
    <property type="match status" value="1"/>
</dbReference>
<name>A0A1I2FEI2_9RHOB</name>
<dbReference type="Pfam" id="PF00072">
    <property type="entry name" value="Response_reg"/>
    <property type="match status" value="1"/>
</dbReference>
<reference evidence="4 5" key="1">
    <citation type="submission" date="2016-10" db="EMBL/GenBank/DDBJ databases">
        <authorList>
            <person name="de Groot N.N."/>
        </authorList>
    </citation>
    <scope>NUCLEOTIDE SEQUENCE [LARGE SCALE GENOMIC DNA]</scope>
    <source>
        <strain evidence="4 5">DSM 11443</strain>
    </source>
</reference>
<evidence type="ECO:0000256" key="2">
    <source>
        <dbReference type="PROSITE-ProRule" id="PRU00169"/>
    </source>
</evidence>
<evidence type="ECO:0000313" key="5">
    <source>
        <dbReference type="Proteomes" id="UP000198977"/>
    </source>
</evidence>
<evidence type="ECO:0000259" key="3">
    <source>
        <dbReference type="PROSITE" id="PS50110"/>
    </source>
</evidence>
<dbReference type="Proteomes" id="UP000198977">
    <property type="component" value="Unassembled WGS sequence"/>
</dbReference>
<evidence type="ECO:0000313" key="4">
    <source>
        <dbReference type="EMBL" id="SFF02926.1"/>
    </source>
</evidence>
<feature type="modified residue" description="4-aspartylphosphate" evidence="2">
    <location>
        <position position="53"/>
    </location>
</feature>
<dbReference type="SMART" id="SM00448">
    <property type="entry name" value="REC"/>
    <property type="match status" value="1"/>
</dbReference>
<gene>
    <name evidence="4" type="ORF">SAMN04488523_11557</name>
</gene>
<protein>
    <submittedName>
        <fullName evidence="4">Response regulator receiver domain-containing protein</fullName>
    </submittedName>
</protein>
<dbReference type="RefSeq" id="WP_093925089.1">
    <property type="nucleotide sequence ID" value="NZ_FOMW01000015.1"/>
</dbReference>
<sequence length="124" mass="13915">MIQILHVEDDPDIREIAKISFELSGDFVLTQCASGEEALIVVQDFVPDLLLLDVMMPGMDGRQTLKKMREMPHLKEVPVIFLTARVQPSEEKELLDLGAEKVIIKPFDPLTLSSEVQSVLNQTV</sequence>
<proteinExistence type="predicted"/>
<dbReference type="InterPro" id="IPR001789">
    <property type="entry name" value="Sig_transdc_resp-reg_receiver"/>
</dbReference>
<dbReference type="InterPro" id="IPR011006">
    <property type="entry name" value="CheY-like_superfamily"/>
</dbReference>